<dbReference type="EnsemblMetazoa" id="SCAU000751-RA">
    <property type="protein sequence ID" value="SCAU000751-PA"/>
    <property type="gene ID" value="SCAU000751"/>
</dbReference>
<dbReference type="Proteomes" id="UP000095300">
    <property type="component" value="Unassembled WGS sequence"/>
</dbReference>
<name>A0A1I8NNZ2_STOCA</name>
<dbReference type="GO" id="GO:1902936">
    <property type="term" value="F:phosphatidylinositol bisphosphate binding"/>
    <property type="evidence" value="ECO:0007669"/>
    <property type="project" value="TreeGrafter"/>
</dbReference>
<dbReference type="SMART" id="SM00516">
    <property type="entry name" value="SEC14"/>
    <property type="match status" value="1"/>
</dbReference>
<dbReference type="InterPro" id="IPR036865">
    <property type="entry name" value="CRAL-TRIO_dom_sf"/>
</dbReference>
<evidence type="ECO:0000313" key="3">
    <source>
        <dbReference type="Proteomes" id="UP000095300"/>
    </source>
</evidence>
<accession>A0A1I8NNZ2</accession>
<dbReference type="SUPFAM" id="SSF46938">
    <property type="entry name" value="CRAL/TRIO N-terminal domain"/>
    <property type="match status" value="1"/>
</dbReference>
<dbReference type="InterPro" id="IPR011074">
    <property type="entry name" value="CRAL/TRIO_N_dom"/>
</dbReference>
<dbReference type="Pfam" id="PF00650">
    <property type="entry name" value="CRAL_TRIO"/>
    <property type="match status" value="1"/>
</dbReference>
<dbReference type="Gene3D" id="1.10.8.20">
    <property type="entry name" value="N-terminal domain of phosphatidylinositol transfer protein sec14p"/>
    <property type="match status" value="1"/>
</dbReference>
<evidence type="ECO:0000259" key="1">
    <source>
        <dbReference type="PROSITE" id="PS50191"/>
    </source>
</evidence>
<dbReference type="GO" id="GO:0016020">
    <property type="term" value="C:membrane"/>
    <property type="evidence" value="ECO:0007669"/>
    <property type="project" value="TreeGrafter"/>
</dbReference>
<sequence>MKDTTLDQNEVALTERLLQIAKMELREDKCTRDQCLEQFRNWLAKNEDVQNVRIDDNFLLRFLRAKKFSVPMAEQTLLKFLNLRRSFPHLSTNLDILDASLNDVITSGYIFASPKRDRNGRRVVIINAHHFNAKQYTAVEQAKAHFLTYECLMEDPHTQVTGIVHIGDCSGVTAAHVTNWNPTEFARVFRWGEQSLPLRHKQIHLINVPSTLKWALDFLKNRVNPKIGSRINVFTNHKEMQKTIDNECLPLEMGGTMPQKEMIELWMQELQKKRDLIVRLDEMRLVTDRGIQRRSSYNNEKSSQQPTFVSQIESIEGSFRKLEFD</sequence>
<dbReference type="InterPro" id="IPR001251">
    <property type="entry name" value="CRAL-TRIO_dom"/>
</dbReference>
<dbReference type="SUPFAM" id="SSF52087">
    <property type="entry name" value="CRAL/TRIO domain"/>
    <property type="match status" value="1"/>
</dbReference>
<dbReference type="CDD" id="cd00170">
    <property type="entry name" value="SEC14"/>
    <property type="match status" value="1"/>
</dbReference>
<feature type="domain" description="CRAL-TRIO" evidence="1">
    <location>
        <begin position="97"/>
        <end position="261"/>
    </location>
</feature>
<dbReference type="Pfam" id="PF03765">
    <property type="entry name" value="CRAL_TRIO_N"/>
    <property type="match status" value="1"/>
</dbReference>
<evidence type="ECO:0000313" key="2">
    <source>
        <dbReference type="EnsemblMetazoa" id="SCAU000751-PA"/>
    </source>
</evidence>
<protein>
    <recommendedName>
        <fullName evidence="1">CRAL-TRIO domain-containing protein</fullName>
    </recommendedName>
</protein>
<dbReference type="PRINTS" id="PR00180">
    <property type="entry name" value="CRETINALDHBP"/>
</dbReference>
<dbReference type="Gene3D" id="3.40.525.10">
    <property type="entry name" value="CRAL-TRIO lipid binding domain"/>
    <property type="match status" value="1"/>
</dbReference>
<dbReference type="SMART" id="SM01100">
    <property type="entry name" value="CRAL_TRIO_N"/>
    <property type="match status" value="1"/>
</dbReference>
<keyword evidence="3" id="KW-1185">Reference proteome</keyword>
<proteinExistence type="predicted"/>
<dbReference type="STRING" id="35570.A0A1I8NNZ2"/>
<gene>
    <name evidence="2" type="primary">106091806</name>
</gene>
<dbReference type="OrthoDB" id="1434354at2759"/>
<dbReference type="PANTHER" id="PTHR10174:SF120">
    <property type="entry name" value="CELLULAR RETINALDEHYDE BINDING PROTEIN"/>
    <property type="match status" value="1"/>
</dbReference>
<dbReference type="InterPro" id="IPR036273">
    <property type="entry name" value="CRAL/TRIO_N_dom_sf"/>
</dbReference>
<dbReference type="AlphaFoldDB" id="A0A1I8NNZ2"/>
<dbReference type="PANTHER" id="PTHR10174">
    <property type="entry name" value="ALPHA-TOCOPHEROL TRANSFER PROTEIN-RELATED"/>
    <property type="match status" value="1"/>
</dbReference>
<dbReference type="VEuPathDB" id="VectorBase:SCAU000751"/>
<dbReference type="PROSITE" id="PS50191">
    <property type="entry name" value="CRAL_TRIO"/>
    <property type="match status" value="1"/>
</dbReference>
<reference evidence="2" key="1">
    <citation type="submission" date="2020-05" db="UniProtKB">
        <authorList>
            <consortium name="EnsemblMetazoa"/>
        </authorList>
    </citation>
    <scope>IDENTIFICATION</scope>
    <source>
        <strain evidence="2">USDA</strain>
    </source>
</reference>
<organism evidence="2 3">
    <name type="scientific">Stomoxys calcitrans</name>
    <name type="common">Stable fly</name>
    <name type="synonym">Conops calcitrans</name>
    <dbReference type="NCBI Taxonomy" id="35570"/>
    <lineage>
        <taxon>Eukaryota</taxon>
        <taxon>Metazoa</taxon>
        <taxon>Ecdysozoa</taxon>
        <taxon>Arthropoda</taxon>
        <taxon>Hexapoda</taxon>
        <taxon>Insecta</taxon>
        <taxon>Pterygota</taxon>
        <taxon>Neoptera</taxon>
        <taxon>Endopterygota</taxon>
        <taxon>Diptera</taxon>
        <taxon>Brachycera</taxon>
        <taxon>Muscomorpha</taxon>
        <taxon>Muscoidea</taxon>
        <taxon>Muscidae</taxon>
        <taxon>Stomoxys</taxon>
    </lineage>
</organism>